<evidence type="ECO:0000256" key="11">
    <source>
        <dbReference type="RuleBase" id="RU003357"/>
    </source>
</evidence>
<dbReference type="Pfam" id="PF00593">
    <property type="entry name" value="TonB_dep_Rec_b-barrel"/>
    <property type="match status" value="1"/>
</dbReference>
<protein>
    <recommendedName>
        <fullName evidence="17">TonB-dependent receptor</fullName>
    </recommendedName>
</protein>
<keyword evidence="4 10" id="KW-0812">Transmembrane</keyword>
<organism evidence="15 16">
    <name type="scientific">Sphingomonas psychrolutea</name>
    <dbReference type="NCBI Taxonomy" id="1259676"/>
    <lineage>
        <taxon>Bacteria</taxon>
        <taxon>Pseudomonadati</taxon>
        <taxon>Pseudomonadota</taxon>
        <taxon>Alphaproteobacteria</taxon>
        <taxon>Sphingomonadales</taxon>
        <taxon>Sphingomonadaceae</taxon>
        <taxon>Sphingomonas</taxon>
    </lineage>
</organism>
<keyword evidence="3 10" id="KW-1134">Transmembrane beta strand</keyword>
<keyword evidence="7 11" id="KW-0798">TonB box</keyword>
<evidence type="ECO:0000313" key="16">
    <source>
        <dbReference type="Proteomes" id="UP000618591"/>
    </source>
</evidence>
<feature type="signal peptide" evidence="12">
    <location>
        <begin position="1"/>
        <end position="28"/>
    </location>
</feature>
<dbReference type="InterPro" id="IPR000531">
    <property type="entry name" value="Beta-barrel_TonB"/>
</dbReference>
<comment type="similarity">
    <text evidence="10 11">Belongs to the TonB-dependent receptor family.</text>
</comment>
<dbReference type="InterPro" id="IPR036942">
    <property type="entry name" value="Beta-barrel_TonB_sf"/>
</dbReference>
<dbReference type="Pfam" id="PF07715">
    <property type="entry name" value="Plug"/>
    <property type="match status" value="1"/>
</dbReference>
<dbReference type="Proteomes" id="UP000618591">
    <property type="component" value="Unassembled WGS sequence"/>
</dbReference>
<evidence type="ECO:0000313" key="15">
    <source>
        <dbReference type="EMBL" id="GGA44058.1"/>
    </source>
</evidence>
<gene>
    <name evidence="15" type="ORF">GCM10011395_12830</name>
</gene>
<dbReference type="EMBL" id="BMDW01000006">
    <property type="protein sequence ID" value="GGA44058.1"/>
    <property type="molecule type" value="Genomic_DNA"/>
</dbReference>
<keyword evidence="8 10" id="KW-0472">Membrane</keyword>
<dbReference type="PANTHER" id="PTHR30069:SF53">
    <property type="entry name" value="COLICIN I RECEPTOR-RELATED"/>
    <property type="match status" value="1"/>
</dbReference>
<feature type="domain" description="TonB-dependent receptor-like beta-barrel" evidence="13">
    <location>
        <begin position="237"/>
        <end position="608"/>
    </location>
</feature>
<name>A0ABQ1GI31_9SPHN</name>
<sequence>MNVTSRNGIGATALAALGFVGLATAAHAQTGSESRDSAPIPEPIVVTASRTGQDGAASTATITAETIARLQPPTLLDALNDVAGVRAVSTNGVGGGSFVSIRGGEPNFTLVLVDGIRVNNATNSQGGAFDFTLLDPGLVAAVEVERGPASAIHGSDALAGVINIRLRDPRRTSTEVTGRVTAGSDSERGGGITLAHGWKSGGLLLGGAGYDSGASDAGSDVQRGQGIARLRQRIGGYDATLLGLYATNDHRAFPQDSGGPNLAVNRAKEAVSGTLLTLGAALRRSPEAAVRPNLSLSWSQQTDQSATPAIARGILSAVPAITARNRLSRLEAIADVTATLGPLTATAGAALLDEQGRSTGTIDFGFLLPTDFRINRRTLSGFAEATLRPGAGFTLNAAGRYDSVRSGPQVWTGRGGVAWQPNAHLPTFFARYGTGFKLPSFYALGNPLIGRPGLRPERSRDWEGGAEWTRPQYRLHLAYFDNRFRDLIDFDPLSFALVNRDRVAVTGVEGEATLRATRNLDLSGALTWLSIDSPTPLRNRPDWQGNVRLAWRPLHHVELNGAVRFNGDDADSSVPTGLVVTRGRAQADIGARWTGAGGVGVSAVVRNLADSRAETAVGFPELGRRLLVTLMVGGR</sequence>
<evidence type="ECO:0000256" key="4">
    <source>
        <dbReference type="ARBA" id="ARBA00022692"/>
    </source>
</evidence>
<evidence type="ECO:0000259" key="13">
    <source>
        <dbReference type="Pfam" id="PF00593"/>
    </source>
</evidence>
<comment type="subcellular location">
    <subcellularLocation>
        <location evidence="1 10">Cell outer membrane</location>
        <topology evidence="1 10">Multi-pass membrane protein</topology>
    </subcellularLocation>
</comment>
<evidence type="ECO:0000256" key="5">
    <source>
        <dbReference type="ARBA" id="ARBA00022729"/>
    </source>
</evidence>
<proteinExistence type="inferred from homology"/>
<feature type="domain" description="TonB-dependent receptor plug" evidence="14">
    <location>
        <begin position="53"/>
        <end position="161"/>
    </location>
</feature>
<dbReference type="InterPro" id="IPR039426">
    <property type="entry name" value="TonB-dep_rcpt-like"/>
</dbReference>
<evidence type="ECO:0000256" key="8">
    <source>
        <dbReference type="ARBA" id="ARBA00023136"/>
    </source>
</evidence>
<dbReference type="PROSITE" id="PS52016">
    <property type="entry name" value="TONB_DEPENDENT_REC_3"/>
    <property type="match status" value="1"/>
</dbReference>
<keyword evidence="6" id="KW-0406">Ion transport</keyword>
<evidence type="ECO:0000256" key="3">
    <source>
        <dbReference type="ARBA" id="ARBA00022452"/>
    </source>
</evidence>
<evidence type="ECO:0000256" key="10">
    <source>
        <dbReference type="PROSITE-ProRule" id="PRU01360"/>
    </source>
</evidence>
<keyword evidence="16" id="KW-1185">Reference proteome</keyword>
<evidence type="ECO:0000256" key="9">
    <source>
        <dbReference type="ARBA" id="ARBA00023237"/>
    </source>
</evidence>
<keyword evidence="2 10" id="KW-0813">Transport</keyword>
<accession>A0ABQ1GI31</accession>
<dbReference type="SUPFAM" id="SSF56935">
    <property type="entry name" value="Porins"/>
    <property type="match status" value="1"/>
</dbReference>
<feature type="chain" id="PRO_5047202736" description="TonB-dependent receptor" evidence="12">
    <location>
        <begin position="29"/>
        <end position="635"/>
    </location>
</feature>
<comment type="caution">
    <text evidence="15">The sequence shown here is derived from an EMBL/GenBank/DDBJ whole genome shotgun (WGS) entry which is preliminary data.</text>
</comment>
<evidence type="ECO:0000256" key="1">
    <source>
        <dbReference type="ARBA" id="ARBA00004571"/>
    </source>
</evidence>
<keyword evidence="9 10" id="KW-0998">Cell outer membrane</keyword>
<dbReference type="CDD" id="cd01347">
    <property type="entry name" value="ligand_gated_channel"/>
    <property type="match status" value="1"/>
</dbReference>
<dbReference type="Gene3D" id="2.170.130.10">
    <property type="entry name" value="TonB-dependent receptor, plug domain"/>
    <property type="match status" value="1"/>
</dbReference>
<evidence type="ECO:0000256" key="12">
    <source>
        <dbReference type="SAM" id="SignalP"/>
    </source>
</evidence>
<dbReference type="RefSeq" id="WP_188446036.1">
    <property type="nucleotide sequence ID" value="NZ_BMDW01000006.1"/>
</dbReference>
<evidence type="ECO:0000259" key="14">
    <source>
        <dbReference type="Pfam" id="PF07715"/>
    </source>
</evidence>
<dbReference type="InterPro" id="IPR037066">
    <property type="entry name" value="Plug_dom_sf"/>
</dbReference>
<evidence type="ECO:0000256" key="6">
    <source>
        <dbReference type="ARBA" id="ARBA00023065"/>
    </source>
</evidence>
<dbReference type="InterPro" id="IPR012910">
    <property type="entry name" value="Plug_dom"/>
</dbReference>
<evidence type="ECO:0008006" key="17">
    <source>
        <dbReference type="Google" id="ProtNLM"/>
    </source>
</evidence>
<dbReference type="Gene3D" id="2.40.170.20">
    <property type="entry name" value="TonB-dependent receptor, beta-barrel domain"/>
    <property type="match status" value="1"/>
</dbReference>
<evidence type="ECO:0000256" key="7">
    <source>
        <dbReference type="ARBA" id="ARBA00023077"/>
    </source>
</evidence>
<keyword evidence="5 12" id="KW-0732">Signal</keyword>
<evidence type="ECO:0000256" key="2">
    <source>
        <dbReference type="ARBA" id="ARBA00022448"/>
    </source>
</evidence>
<dbReference type="PANTHER" id="PTHR30069">
    <property type="entry name" value="TONB-DEPENDENT OUTER MEMBRANE RECEPTOR"/>
    <property type="match status" value="1"/>
</dbReference>
<reference evidence="16" key="1">
    <citation type="journal article" date="2019" name="Int. J. Syst. Evol. Microbiol.">
        <title>The Global Catalogue of Microorganisms (GCM) 10K type strain sequencing project: providing services to taxonomists for standard genome sequencing and annotation.</title>
        <authorList>
            <consortium name="The Broad Institute Genomics Platform"/>
            <consortium name="The Broad Institute Genome Sequencing Center for Infectious Disease"/>
            <person name="Wu L."/>
            <person name="Ma J."/>
        </authorList>
    </citation>
    <scope>NUCLEOTIDE SEQUENCE [LARGE SCALE GENOMIC DNA]</scope>
    <source>
        <strain evidence="16">CGMCC 1.10106</strain>
    </source>
</reference>